<evidence type="ECO:0000313" key="2">
    <source>
        <dbReference type="Proteomes" id="UP001501442"/>
    </source>
</evidence>
<comment type="caution">
    <text evidence="1">The sequence shown here is derived from an EMBL/GenBank/DDBJ whole genome shotgun (WGS) entry which is preliminary data.</text>
</comment>
<gene>
    <name evidence="1" type="ORF">GCM10023196_082270</name>
</gene>
<evidence type="ECO:0000313" key="1">
    <source>
        <dbReference type="EMBL" id="GAA4635712.1"/>
    </source>
</evidence>
<dbReference type="Proteomes" id="UP001501442">
    <property type="component" value="Unassembled WGS sequence"/>
</dbReference>
<reference evidence="2" key="1">
    <citation type="journal article" date="2019" name="Int. J. Syst. Evol. Microbiol.">
        <title>The Global Catalogue of Microorganisms (GCM) 10K type strain sequencing project: providing services to taxonomists for standard genome sequencing and annotation.</title>
        <authorList>
            <consortium name="The Broad Institute Genomics Platform"/>
            <consortium name="The Broad Institute Genome Sequencing Center for Infectious Disease"/>
            <person name="Wu L."/>
            <person name="Ma J."/>
        </authorList>
    </citation>
    <scope>NUCLEOTIDE SEQUENCE [LARGE SCALE GENOMIC DNA]</scope>
    <source>
        <strain evidence="2">JCM 17939</strain>
    </source>
</reference>
<protein>
    <submittedName>
        <fullName evidence="1">Uncharacterized protein</fullName>
    </submittedName>
</protein>
<keyword evidence="2" id="KW-1185">Reference proteome</keyword>
<dbReference type="EMBL" id="BAABHK010000016">
    <property type="protein sequence ID" value="GAA4635712.1"/>
    <property type="molecule type" value="Genomic_DNA"/>
</dbReference>
<sequence>MDPVLKTAGTAIVGAMATDMWQQARTSVVRLWRRADSAHADAVANELEEVRARMLAARSDGDDDTEQALAGLWRLRLQDLVRQDPSLADELRRVVDEELLPTLGPAERARTVLMYGTASGHGRVYQSARDQHINQR</sequence>
<accession>A0ABP8UN27</accession>
<dbReference type="RefSeq" id="WP_345438661.1">
    <property type="nucleotide sequence ID" value="NZ_BAABHK010000016.1"/>
</dbReference>
<organism evidence="1 2">
    <name type="scientific">Actinoallomurus vinaceus</name>
    <dbReference type="NCBI Taxonomy" id="1080074"/>
    <lineage>
        <taxon>Bacteria</taxon>
        <taxon>Bacillati</taxon>
        <taxon>Actinomycetota</taxon>
        <taxon>Actinomycetes</taxon>
        <taxon>Streptosporangiales</taxon>
        <taxon>Thermomonosporaceae</taxon>
        <taxon>Actinoallomurus</taxon>
    </lineage>
</organism>
<proteinExistence type="predicted"/>
<name>A0ABP8UN27_9ACTN</name>